<accession>A0AAY4A0N0</accession>
<keyword evidence="3" id="KW-0809">Transit peptide</keyword>
<dbReference type="Proteomes" id="UP000694580">
    <property type="component" value="Chromosome 1"/>
</dbReference>
<reference evidence="9 10" key="1">
    <citation type="submission" date="2020-06" db="EMBL/GenBank/DDBJ databases">
        <authorList>
            <consortium name="Wellcome Sanger Institute Data Sharing"/>
        </authorList>
    </citation>
    <scope>NUCLEOTIDE SEQUENCE [LARGE SCALE GENOMIC DNA]</scope>
</reference>
<dbReference type="PANTHER" id="PTHR34090">
    <property type="entry name" value="39S RIBOSOMAL PROTEIN L52, MITOCHONDRIAL"/>
    <property type="match status" value="1"/>
</dbReference>
<dbReference type="GO" id="GO:0032543">
    <property type="term" value="P:mitochondrial translation"/>
    <property type="evidence" value="ECO:0007669"/>
    <property type="project" value="InterPro"/>
</dbReference>
<evidence type="ECO:0000256" key="4">
    <source>
        <dbReference type="ARBA" id="ARBA00022980"/>
    </source>
</evidence>
<evidence type="ECO:0000256" key="1">
    <source>
        <dbReference type="ARBA" id="ARBA00004173"/>
    </source>
</evidence>
<evidence type="ECO:0000256" key="3">
    <source>
        <dbReference type="ARBA" id="ARBA00022946"/>
    </source>
</evidence>
<dbReference type="InterPro" id="IPR034596">
    <property type="entry name" value="Ribosomal_mL52"/>
</dbReference>
<dbReference type="GO" id="GO:0003735">
    <property type="term" value="F:structural constituent of ribosome"/>
    <property type="evidence" value="ECO:0007669"/>
    <property type="project" value="InterPro"/>
</dbReference>
<comment type="similarity">
    <text evidence="2">Belongs to the mitochondrion-specific ribosomal protein mL52 family.</text>
</comment>
<dbReference type="RefSeq" id="XP_028851664.1">
    <property type="nucleotide sequence ID" value="XM_028995831.1"/>
</dbReference>
<dbReference type="Ensembl" id="ENSDCDT00010002732.1">
    <property type="protein sequence ID" value="ENSDCDP00010002627.1"/>
    <property type="gene ID" value="ENSDCDG00010001266.1"/>
</dbReference>
<evidence type="ECO:0000256" key="7">
    <source>
        <dbReference type="ARBA" id="ARBA00035181"/>
    </source>
</evidence>
<dbReference type="Pfam" id="PF18699">
    <property type="entry name" value="MRPL52"/>
    <property type="match status" value="1"/>
</dbReference>
<keyword evidence="5" id="KW-0496">Mitochondrion</keyword>
<gene>
    <name evidence="9" type="primary">MRPL52</name>
</gene>
<keyword evidence="10" id="KW-1185">Reference proteome</keyword>
<evidence type="ECO:0000256" key="8">
    <source>
        <dbReference type="ARBA" id="ARBA00035425"/>
    </source>
</evidence>
<keyword evidence="6" id="KW-0687">Ribonucleoprotein</keyword>
<comment type="subcellular location">
    <subcellularLocation>
        <location evidence="1">Mitochondrion</location>
    </subcellularLocation>
</comment>
<proteinExistence type="inferred from homology"/>
<reference evidence="9" key="3">
    <citation type="submission" date="2025-09" db="UniProtKB">
        <authorList>
            <consortium name="Ensembl"/>
        </authorList>
    </citation>
    <scope>IDENTIFICATION</scope>
</reference>
<evidence type="ECO:0000313" key="10">
    <source>
        <dbReference type="Proteomes" id="UP000694580"/>
    </source>
</evidence>
<dbReference type="AlphaFoldDB" id="A0AAY4A0N0"/>
<dbReference type="GO" id="GO:0005762">
    <property type="term" value="C:mitochondrial large ribosomal subunit"/>
    <property type="evidence" value="ECO:0007669"/>
    <property type="project" value="InterPro"/>
</dbReference>
<reference evidence="9" key="2">
    <citation type="submission" date="2025-08" db="UniProtKB">
        <authorList>
            <consortium name="Ensembl"/>
        </authorList>
    </citation>
    <scope>IDENTIFICATION</scope>
</reference>
<evidence type="ECO:0000256" key="5">
    <source>
        <dbReference type="ARBA" id="ARBA00023128"/>
    </source>
</evidence>
<dbReference type="GeneID" id="114799307"/>
<dbReference type="PANTHER" id="PTHR34090:SF1">
    <property type="entry name" value="LARGE RIBOSOMAL SUBUNIT PROTEIN ML52"/>
    <property type="match status" value="1"/>
</dbReference>
<sequence length="127" mass="14552">MAASARCLCLRVLNAPTRSFATTCTVLAGRSWRLQHGLPCRGSEYGPLTDLPDWSYADGRPSPPMKGQIRRRKEREEFARRVVSLSSEIDNGMQRWRDGKEEEKRLEERKKSLLLKPKGKLLLKTPK</sequence>
<evidence type="ECO:0000256" key="2">
    <source>
        <dbReference type="ARBA" id="ARBA00007232"/>
    </source>
</evidence>
<keyword evidence="4" id="KW-0689">Ribosomal protein</keyword>
<name>A0AAY4A0N0_9TELE</name>
<dbReference type="GeneTree" id="ENSGT00390000005763"/>
<evidence type="ECO:0000256" key="6">
    <source>
        <dbReference type="ARBA" id="ARBA00023274"/>
    </source>
</evidence>
<evidence type="ECO:0000313" key="9">
    <source>
        <dbReference type="Ensembl" id="ENSDCDP00010002627.1"/>
    </source>
</evidence>
<protein>
    <recommendedName>
        <fullName evidence="7">Large ribosomal subunit protein mL52</fullName>
    </recommendedName>
    <alternativeName>
        <fullName evidence="8">39S ribosomal protein L52, mitochondrial</fullName>
    </alternativeName>
</protein>
<organism evidence="9 10">
    <name type="scientific">Denticeps clupeoides</name>
    <name type="common">denticle herring</name>
    <dbReference type="NCBI Taxonomy" id="299321"/>
    <lineage>
        <taxon>Eukaryota</taxon>
        <taxon>Metazoa</taxon>
        <taxon>Chordata</taxon>
        <taxon>Craniata</taxon>
        <taxon>Vertebrata</taxon>
        <taxon>Euteleostomi</taxon>
        <taxon>Actinopterygii</taxon>
        <taxon>Neopterygii</taxon>
        <taxon>Teleostei</taxon>
        <taxon>Clupei</taxon>
        <taxon>Clupeiformes</taxon>
        <taxon>Denticipitoidei</taxon>
        <taxon>Denticipitidae</taxon>
        <taxon>Denticeps</taxon>
    </lineage>
</organism>